<sequence length="268" mass="28676">EPVAASPALPAQGGDQDVPRRQLVCVRLASFPSALSRSTPSSNVLFHVHNPCASNAGSRTATRRHVVDYGRTYVVRPKGRHQATIVWLHGLGDNGASWYQLLETLPLPNVRWFDIADPSQDGPDDADALEASAAHIANLLSSEPADGIAFDVTYHRRTAGLSILTPLGFSPPPTGTVKLGIGGFSMGAATALYSASCFAHGRYGNGGRYPINLSAVVGLSGWLPCSRSVLYPKSAHPLGVYLSMSCLLLLCMNGRHKKEYEYLGSFFI</sequence>
<dbReference type="EMBL" id="AMZH03017823">
    <property type="protein sequence ID" value="RRT42471.1"/>
    <property type="molecule type" value="Genomic_DNA"/>
</dbReference>
<feature type="domain" description="Phospholipase/carboxylesterase/thioesterase" evidence="1">
    <location>
        <begin position="110"/>
        <end position="229"/>
    </location>
</feature>
<reference evidence="2 3" key="1">
    <citation type="journal article" date="2014" name="Agronomy (Basel)">
        <title>A Draft Genome Sequence for Ensete ventricosum, the Drought-Tolerant Tree Against Hunger.</title>
        <authorList>
            <person name="Harrison J."/>
            <person name="Moore K.A."/>
            <person name="Paszkiewicz K."/>
            <person name="Jones T."/>
            <person name="Grant M."/>
            <person name="Ambacheew D."/>
            <person name="Muzemil S."/>
            <person name="Studholme D.J."/>
        </authorList>
    </citation>
    <scope>NUCLEOTIDE SEQUENCE [LARGE SCALE GENOMIC DNA]</scope>
</reference>
<dbReference type="GO" id="GO:0016787">
    <property type="term" value="F:hydrolase activity"/>
    <property type="evidence" value="ECO:0007669"/>
    <property type="project" value="InterPro"/>
</dbReference>
<accession>A0A426XSQ6</accession>
<dbReference type="InterPro" id="IPR029058">
    <property type="entry name" value="AB_hydrolase_fold"/>
</dbReference>
<dbReference type="Pfam" id="PF02230">
    <property type="entry name" value="Abhydrolase_2"/>
    <property type="match status" value="1"/>
</dbReference>
<feature type="non-terminal residue" evidence="2">
    <location>
        <position position="1"/>
    </location>
</feature>
<organism evidence="2 3">
    <name type="scientific">Ensete ventricosum</name>
    <name type="common">Abyssinian banana</name>
    <name type="synonym">Musa ensete</name>
    <dbReference type="NCBI Taxonomy" id="4639"/>
    <lineage>
        <taxon>Eukaryota</taxon>
        <taxon>Viridiplantae</taxon>
        <taxon>Streptophyta</taxon>
        <taxon>Embryophyta</taxon>
        <taxon>Tracheophyta</taxon>
        <taxon>Spermatophyta</taxon>
        <taxon>Magnoliopsida</taxon>
        <taxon>Liliopsida</taxon>
        <taxon>Zingiberales</taxon>
        <taxon>Musaceae</taxon>
        <taxon>Ensete</taxon>
    </lineage>
</organism>
<dbReference type="Gene3D" id="3.40.50.1820">
    <property type="entry name" value="alpha/beta hydrolase"/>
    <property type="match status" value="1"/>
</dbReference>
<proteinExistence type="predicted"/>
<comment type="caution">
    <text evidence="2">The sequence shown here is derived from an EMBL/GenBank/DDBJ whole genome shotgun (WGS) entry which is preliminary data.</text>
</comment>
<evidence type="ECO:0000259" key="1">
    <source>
        <dbReference type="Pfam" id="PF02230"/>
    </source>
</evidence>
<dbReference type="PANTHER" id="PTHR46234">
    <property type="entry name" value="ALPHA/BETA-HYDROLASES SUPERFAMILY PROTEIN"/>
    <property type="match status" value="1"/>
</dbReference>
<dbReference type="Proteomes" id="UP000287651">
    <property type="component" value="Unassembled WGS sequence"/>
</dbReference>
<dbReference type="AlphaFoldDB" id="A0A426XSQ6"/>
<evidence type="ECO:0000313" key="3">
    <source>
        <dbReference type="Proteomes" id="UP000287651"/>
    </source>
</evidence>
<protein>
    <recommendedName>
        <fullName evidence="1">Phospholipase/carboxylesterase/thioesterase domain-containing protein</fullName>
    </recommendedName>
</protein>
<gene>
    <name evidence="2" type="ORF">B296_00046912</name>
</gene>
<dbReference type="SUPFAM" id="SSF53474">
    <property type="entry name" value="alpha/beta-Hydrolases"/>
    <property type="match status" value="1"/>
</dbReference>
<dbReference type="InterPro" id="IPR003140">
    <property type="entry name" value="PLipase/COase/thioEstase"/>
</dbReference>
<name>A0A426XSQ6_ENSVE</name>
<evidence type="ECO:0000313" key="2">
    <source>
        <dbReference type="EMBL" id="RRT42471.1"/>
    </source>
</evidence>